<reference evidence="2 3" key="1">
    <citation type="submission" date="2017-03" db="EMBL/GenBank/DDBJ databases">
        <title>Genome Survey of Euroglyphus maynei.</title>
        <authorList>
            <person name="Arlian L.G."/>
            <person name="Morgan M.S."/>
            <person name="Rider S.D."/>
        </authorList>
    </citation>
    <scope>NUCLEOTIDE SEQUENCE [LARGE SCALE GENOMIC DNA]</scope>
    <source>
        <strain evidence="2">Arlian Lab</strain>
        <tissue evidence="2">Whole body</tissue>
    </source>
</reference>
<dbReference type="Gene3D" id="3.10.129.10">
    <property type="entry name" value="Hotdog Thioesterase"/>
    <property type="match status" value="1"/>
</dbReference>
<protein>
    <recommendedName>
        <fullName evidence="1">Peroxisomal multifunctional enzyme type 2-like N-terminal domain-containing protein</fullName>
    </recommendedName>
</protein>
<dbReference type="GO" id="GO:0044594">
    <property type="term" value="F:17-beta-hydroxysteroid dehydrogenase (NAD+) activity"/>
    <property type="evidence" value="ECO:0007669"/>
    <property type="project" value="TreeGrafter"/>
</dbReference>
<accession>A0A1Y3B810</accession>
<dbReference type="PANTHER" id="PTHR13078:SF56">
    <property type="entry name" value="PEROXISOMAL MULTIFUNCTIONAL ENZYME TYPE 2"/>
    <property type="match status" value="1"/>
</dbReference>
<dbReference type="Pfam" id="PF22622">
    <property type="entry name" value="MFE-2_hydrat-2_N"/>
    <property type="match status" value="1"/>
</dbReference>
<dbReference type="GO" id="GO:0004300">
    <property type="term" value="F:enoyl-CoA hydratase activity"/>
    <property type="evidence" value="ECO:0007669"/>
    <property type="project" value="TreeGrafter"/>
</dbReference>
<name>A0A1Y3B810_EURMA</name>
<dbReference type="InterPro" id="IPR029069">
    <property type="entry name" value="HotDog_dom_sf"/>
</dbReference>
<sequence>GASTEEPNHLRYLYENDEKFSVLPSLATTISLNAVYRSNIIEEAIAQYGLEENLMRTLHGEQYLRIYDRIACPSTLACETKILDVLDKGSAGALIIIEGNV</sequence>
<dbReference type="InterPro" id="IPR054357">
    <property type="entry name" value="MFE-2_N"/>
</dbReference>
<dbReference type="SUPFAM" id="SSF54637">
    <property type="entry name" value="Thioesterase/thiol ester dehydrase-isomerase"/>
    <property type="match status" value="1"/>
</dbReference>
<dbReference type="AlphaFoldDB" id="A0A1Y3B810"/>
<proteinExistence type="predicted"/>
<feature type="non-terminal residue" evidence="2">
    <location>
        <position position="1"/>
    </location>
</feature>
<dbReference type="GO" id="GO:0003857">
    <property type="term" value="F:(3S)-3-hydroxyacyl-CoA dehydrogenase (NAD+) activity"/>
    <property type="evidence" value="ECO:0007669"/>
    <property type="project" value="TreeGrafter"/>
</dbReference>
<dbReference type="Proteomes" id="UP000194236">
    <property type="component" value="Unassembled WGS sequence"/>
</dbReference>
<dbReference type="EMBL" id="MUJZ01034733">
    <property type="protein sequence ID" value="OTF77020.1"/>
    <property type="molecule type" value="Genomic_DNA"/>
</dbReference>
<dbReference type="OrthoDB" id="3592703at2759"/>
<evidence type="ECO:0000259" key="1">
    <source>
        <dbReference type="Pfam" id="PF22622"/>
    </source>
</evidence>
<dbReference type="GO" id="GO:0006635">
    <property type="term" value="P:fatty acid beta-oxidation"/>
    <property type="evidence" value="ECO:0007669"/>
    <property type="project" value="TreeGrafter"/>
</dbReference>
<evidence type="ECO:0000313" key="2">
    <source>
        <dbReference type="EMBL" id="OTF77020.1"/>
    </source>
</evidence>
<dbReference type="GO" id="GO:0005777">
    <property type="term" value="C:peroxisome"/>
    <property type="evidence" value="ECO:0007669"/>
    <property type="project" value="TreeGrafter"/>
</dbReference>
<organism evidence="2 3">
    <name type="scientific">Euroglyphus maynei</name>
    <name type="common">Mayne's house dust mite</name>
    <dbReference type="NCBI Taxonomy" id="6958"/>
    <lineage>
        <taxon>Eukaryota</taxon>
        <taxon>Metazoa</taxon>
        <taxon>Ecdysozoa</taxon>
        <taxon>Arthropoda</taxon>
        <taxon>Chelicerata</taxon>
        <taxon>Arachnida</taxon>
        <taxon>Acari</taxon>
        <taxon>Acariformes</taxon>
        <taxon>Sarcoptiformes</taxon>
        <taxon>Astigmata</taxon>
        <taxon>Psoroptidia</taxon>
        <taxon>Analgoidea</taxon>
        <taxon>Pyroglyphidae</taxon>
        <taxon>Pyroglyphinae</taxon>
        <taxon>Euroglyphus</taxon>
    </lineage>
</organism>
<keyword evidence="3" id="KW-1185">Reference proteome</keyword>
<gene>
    <name evidence="2" type="ORF">BLA29_000473</name>
</gene>
<dbReference type="PANTHER" id="PTHR13078">
    <property type="entry name" value="PEROXISOMAL MULTIFUNCTIONAL ENZYME TYPE 2-RELATED"/>
    <property type="match status" value="1"/>
</dbReference>
<comment type="caution">
    <text evidence="2">The sequence shown here is derived from an EMBL/GenBank/DDBJ whole genome shotgun (WGS) entry which is preliminary data.</text>
</comment>
<feature type="domain" description="Peroxisomal multifunctional enzyme type 2-like N-terminal" evidence="1">
    <location>
        <begin position="2"/>
        <end position="96"/>
    </location>
</feature>
<evidence type="ECO:0000313" key="3">
    <source>
        <dbReference type="Proteomes" id="UP000194236"/>
    </source>
</evidence>